<dbReference type="EMBL" id="BK032537">
    <property type="protein sequence ID" value="DAF46438.1"/>
    <property type="molecule type" value="Genomic_DNA"/>
</dbReference>
<evidence type="ECO:0000259" key="1">
    <source>
        <dbReference type="PROSITE" id="PS50871"/>
    </source>
</evidence>
<dbReference type="InterPro" id="IPR001073">
    <property type="entry name" value="C1q_dom"/>
</dbReference>
<protein>
    <recommendedName>
        <fullName evidence="1">C1q domain-containing protein</fullName>
    </recommendedName>
</protein>
<sequence>MKNNILSKNYKKIVIYDEETKKELAVITDEEVKTASSNIIVKLQP</sequence>
<feature type="domain" description="C1q" evidence="1">
    <location>
        <begin position="1"/>
        <end position="45"/>
    </location>
</feature>
<dbReference type="PROSITE" id="PS50871">
    <property type="entry name" value="C1Q"/>
    <property type="match status" value="1"/>
</dbReference>
<name>A0A8S5S697_9CAUD</name>
<accession>A0A8S5S697</accession>
<reference evidence="2" key="1">
    <citation type="journal article" date="2021" name="Proc. Natl. Acad. Sci. U.S.A.">
        <title>A Catalog of Tens of Thousands of Viruses from Human Metagenomes Reveals Hidden Associations with Chronic Diseases.</title>
        <authorList>
            <person name="Tisza M.J."/>
            <person name="Buck C.B."/>
        </authorList>
    </citation>
    <scope>NUCLEOTIDE SEQUENCE</scope>
    <source>
        <strain evidence="2">CtkTz2</strain>
    </source>
</reference>
<organism evidence="2">
    <name type="scientific">Siphoviridae sp. ctkTz2</name>
    <dbReference type="NCBI Taxonomy" id="2827923"/>
    <lineage>
        <taxon>Viruses</taxon>
        <taxon>Duplodnaviria</taxon>
        <taxon>Heunggongvirae</taxon>
        <taxon>Uroviricota</taxon>
        <taxon>Caudoviricetes</taxon>
    </lineage>
</organism>
<evidence type="ECO:0000313" key="2">
    <source>
        <dbReference type="EMBL" id="DAF46438.1"/>
    </source>
</evidence>
<proteinExistence type="predicted"/>